<protein>
    <submittedName>
        <fullName evidence="2 3">Uncharacterized protein</fullName>
    </submittedName>
</protein>
<accession>A0A084WC37</accession>
<dbReference type="EnsemblMetazoa" id="ASIC015853-RA">
    <property type="protein sequence ID" value="ASIC015853-PA"/>
    <property type="gene ID" value="ASIC015853"/>
</dbReference>
<feature type="region of interest" description="Disordered" evidence="1">
    <location>
        <begin position="1"/>
        <end position="38"/>
    </location>
</feature>
<evidence type="ECO:0000313" key="3">
    <source>
        <dbReference type="EnsemblMetazoa" id="ASIC015853-PA"/>
    </source>
</evidence>
<reference evidence="2 4" key="1">
    <citation type="journal article" date="2014" name="BMC Genomics">
        <title>Genome sequence of Anopheles sinensis provides insight into genetics basis of mosquito competence for malaria parasites.</title>
        <authorList>
            <person name="Zhou D."/>
            <person name="Zhang D."/>
            <person name="Ding G."/>
            <person name="Shi L."/>
            <person name="Hou Q."/>
            <person name="Ye Y."/>
            <person name="Xu Y."/>
            <person name="Zhou H."/>
            <person name="Xiong C."/>
            <person name="Li S."/>
            <person name="Yu J."/>
            <person name="Hong S."/>
            <person name="Yu X."/>
            <person name="Zou P."/>
            <person name="Chen C."/>
            <person name="Chang X."/>
            <person name="Wang W."/>
            <person name="Lv Y."/>
            <person name="Sun Y."/>
            <person name="Ma L."/>
            <person name="Shen B."/>
            <person name="Zhu C."/>
        </authorList>
    </citation>
    <scope>NUCLEOTIDE SEQUENCE [LARGE SCALE GENOMIC DNA]</scope>
</reference>
<dbReference type="Proteomes" id="UP000030765">
    <property type="component" value="Unassembled WGS sequence"/>
</dbReference>
<dbReference type="EMBL" id="ATLV01022555">
    <property type="status" value="NOT_ANNOTATED_CDS"/>
    <property type="molecule type" value="Genomic_DNA"/>
</dbReference>
<evidence type="ECO:0000313" key="4">
    <source>
        <dbReference type="Proteomes" id="UP000030765"/>
    </source>
</evidence>
<feature type="compositionally biased region" description="Basic and acidic residues" evidence="1">
    <location>
        <begin position="1"/>
        <end position="25"/>
    </location>
</feature>
<evidence type="ECO:0000256" key="1">
    <source>
        <dbReference type="SAM" id="MobiDB-lite"/>
    </source>
</evidence>
<dbReference type="AlphaFoldDB" id="A0A084WC37"/>
<dbReference type="EMBL" id="KE525333">
    <property type="protein sequence ID" value="KFB47781.1"/>
    <property type="molecule type" value="Genomic_DNA"/>
</dbReference>
<proteinExistence type="predicted"/>
<reference evidence="3" key="2">
    <citation type="submission" date="2020-05" db="UniProtKB">
        <authorList>
            <consortium name="EnsemblMetazoa"/>
        </authorList>
    </citation>
    <scope>IDENTIFICATION</scope>
</reference>
<organism evidence="2">
    <name type="scientific">Anopheles sinensis</name>
    <name type="common">Mosquito</name>
    <dbReference type="NCBI Taxonomy" id="74873"/>
    <lineage>
        <taxon>Eukaryota</taxon>
        <taxon>Metazoa</taxon>
        <taxon>Ecdysozoa</taxon>
        <taxon>Arthropoda</taxon>
        <taxon>Hexapoda</taxon>
        <taxon>Insecta</taxon>
        <taxon>Pterygota</taxon>
        <taxon>Neoptera</taxon>
        <taxon>Endopterygota</taxon>
        <taxon>Diptera</taxon>
        <taxon>Nematocera</taxon>
        <taxon>Culicoidea</taxon>
        <taxon>Culicidae</taxon>
        <taxon>Anophelinae</taxon>
        <taxon>Anopheles</taxon>
    </lineage>
</organism>
<sequence length="68" mass="7429">MHKSEPGEGQRGEGGKDDEGCETKPKFRSMGAEKFNGPEPTLSCVRLGHFLQEPLLIITTLERGTKGD</sequence>
<evidence type="ECO:0000313" key="2">
    <source>
        <dbReference type="EMBL" id="KFB47781.1"/>
    </source>
</evidence>
<dbReference type="VEuPathDB" id="VectorBase:ASIC015853"/>
<gene>
    <name evidence="2" type="ORF">ZHAS_00015853</name>
</gene>
<name>A0A084WC37_ANOSI</name>
<keyword evidence="4" id="KW-1185">Reference proteome</keyword>